<protein>
    <submittedName>
        <fullName evidence="1">Uncharacterized protein</fullName>
    </submittedName>
</protein>
<reference evidence="2" key="2">
    <citation type="submission" date="2015-01" db="EMBL/GenBank/DDBJ databases">
        <title>Evolutionary Origins and Diversification of the Mycorrhizal Mutualists.</title>
        <authorList>
            <consortium name="DOE Joint Genome Institute"/>
            <consortium name="Mycorrhizal Genomics Consortium"/>
            <person name="Kohler A."/>
            <person name="Kuo A."/>
            <person name="Nagy L.G."/>
            <person name="Floudas D."/>
            <person name="Copeland A."/>
            <person name="Barry K.W."/>
            <person name="Cichocki N."/>
            <person name="Veneault-Fourrey C."/>
            <person name="LaButti K."/>
            <person name="Lindquist E.A."/>
            <person name="Lipzen A."/>
            <person name="Lundell T."/>
            <person name="Morin E."/>
            <person name="Murat C."/>
            <person name="Riley R."/>
            <person name="Ohm R."/>
            <person name="Sun H."/>
            <person name="Tunlid A."/>
            <person name="Henrissat B."/>
            <person name="Grigoriev I.V."/>
            <person name="Hibbett D.S."/>
            <person name="Martin F."/>
        </authorList>
    </citation>
    <scope>NUCLEOTIDE SEQUENCE [LARGE SCALE GENOMIC DNA]</scope>
    <source>
        <strain evidence="2">Ve08.2h10</strain>
    </source>
</reference>
<gene>
    <name evidence="1" type="ORF">PAXRUDRAFT_768147</name>
</gene>
<dbReference type="EMBL" id="KN824959">
    <property type="protein sequence ID" value="KIK96943.1"/>
    <property type="molecule type" value="Genomic_DNA"/>
</dbReference>
<evidence type="ECO:0000313" key="1">
    <source>
        <dbReference type="EMBL" id="KIK96943.1"/>
    </source>
</evidence>
<dbReference type="OrthoDB" id="3639251at2759"/>
<dbReference type="STRING" id="930991.A0A0D0DT87"/>
<keyword evidence="2" id="KW-1185">Reference proteome</keyword>
<reference evidence="1 2" key="1">
    <citation type="submission" date="2014-04" db="EMBL/GenBank/DDBJ databases">
        <authorList>
            <consortium name="DOE Joint Genome Institute"/>
            <person name="Kuo A."/>
            <person name="Kohler A."/>
            <person name="Jargeat P."/>
            <person name="Nagy L.G."/>
            <person name="Floudas D."/>
            <person name="Copeland A."/>
            <person name="Barry K.W."/>
            <person name="Cichocki N."/>
            <person name="Veneault-Fourrey C."/>
            <person name="LaButti K."/>
            <person name="Lindquist E.A."/>
            <person name="Lipzen A."/>
            <person name="Lundell T."/>
            <person name="Morin E."/>
            <person name="Murat C."/>
            <person name="Sun H."/>
            <person name="Tunlid A."/>
            <person name="Henrissat B."/>
            <person name="Grigoriev I.V."/>
            <person name="Hibbett D.S."/>
            <person name="Martin F."/>
            <person name="Nordberg H.P."/>
            <person name="Cantor M.N."/>
            <person name="Hua S.X."/>
        </authorList>
    </citation>
    <scope>NUCLEOTIDE SEQUENCE [LARGE SCALE GENOMIC DNA]</scope>
    <source>
        <strain evidence="1 2">Ve08.2h10</strain>
    </source>
</reference>
<dbReference type="HOGENOM" id="CLU_980395_0_0_1"/>
<proteinExistence type="predicted"/>
<name>A0A0D0DT87_9AGAM</name>
<accession>A0A0D0DT87</accession>
<organism evidence="1 2">
    <name type="scientific">Paxillus rubicundulus Ve08.2h10</name>
    <dbReference type="NCBI Taxonomy" id="930991"/>
    <lineage>
        <taxon>Eukaryota</taxon>
        <taxon>Fungi</taxon>
        <taxon>Dikarya</taxon>
        <taxon>Basidiomycota</taxon>
        <taxon>Agaricomycotina</taxon>
        <taxon>Agaricomycetes</taxon>
        <taxon>Agaricomycetidae</taxon>
        <taxon>Boletales</taxon>
        <taxon>Paxilineae</taxon>
        <taxon>Paxillaceae</taxon>
        <taxon>Paxillus</taxon>
    </lineage>
</organism>
<sequence>MSEASTFVGTRYILGSPGELGKRSGMFTSSSSAGTLTPYSFIMDGIVTLPIPLDGFLVFPAIPATTKAFYLTEEVGQLCEYCGAGASMDAAFWQSSLYYLINSLGAAYQFAISGETESFGSNNLMGQWSSAIGGYSIGLLLHRLISLAGRDSFWHRYDWIQVLCVLCCTLWPGNDLCVSEVLLSNEHPYSAAQLDQSVCGTMRRAMSLGWCGFCSDGSYDVGTEDKFGAKERGPKEGGATCLLLNYFAPLLDAPMPQHALRPLRKRTTIESNNIILCSSSIEDN</sequence>
<evidence type="ECO:0000313" key="2">
    <source>
        <dbReference type="Proteomes" id="UP000054538"/>
    </source>
</evidence>
<dbReference type="Proteomes" id="UP000054538">
    <property type="component" value="Unassembled WGS sequence"/>
</dbReference>
<dbReference type="InParanoid" id="A0A0D0DT87"/>
<dbReference type="AlphaFoldDB" id="A0A0D0DT87"/>